<dbReference type="EMBL" id="JABEBT010000060">
    <property type="protein sequence ID" value="KAF7634317.1"/>
    <property type="molecule type" value="Genomic_DNA"/>
</dbReference>
<keyword evidence="3" id="KW-1185">Reference proteome</keyword>
<accession>A0A8S9ZLM1</accession>
<dbReference type="Proteomes" id="UP000605970">
    <property type="component" value="Unassembled WGS sequence"/>
</dbReference>
<gene>
    <name evidence="2" type="ORF">Mgra_00006283</name>
</gene>
<protein>
    <submittedName>
        <fullName evidence="2">Uncharacterized protein</fullName>
    </submittedName>
</protein>
<dbReference type="SMR" id="A0A8S9ZLM1"/>
<feature type="signal peptide" evidence="1">
    <location>
        <begin position="1"/>
        <end position="26"/>
    </location>
</feature>
<evidence type="ECO:0000256" key="1">
    <source>
        <dbReference type="SAM" id="SignalP"/>
    </source>
</evidence>
<dbReference type="AlphaFoldDB" id="A0A8S9ZLM1"/>
<proteinExistence type="predicted"/>
<name>A0A8S9ZLM1_9BILA</name>
<reference evidence="2" key="1">
    <citation type="journal article" date="2020" name="Ecol. Evol.">
        <title>Genome structure and content of the rice root-knot nematode (Meloidogyne graminicola).</title>
        <authorList>
            <person name="Phan N.T."/>
            <person name="Danchin E.G.J."/>
            <person name="Klopp C."/>
            <person name="Perfus-Barbeoch L."/>
            <person name="Kozlowski D.K."/>
            <person name="Koutsovoulos G.D."/>
            <person name="Lopez-Roques C."/>
            <person name="Bouchez O."/>
            <person name="Zahm M."/>
            <person name="Besnard G."/>
            <person name="Bellafiore S."/>
        </authorList>
    </citation>
    <scope>NUCLEOTIDE SEQUENCE</scope>
    <source>
        <strain evidence="2">VN-18</strain>
    </source>
</reference>
<evidence type="ECO:0000313" key="3">
    <source>
        <dbReference type="Proteomes" id="UP000605970"/>
    </source>
</evidence>
<organism evidence="2 3">
    <name type="scientific">Meloidogyne graminicola</name>
    <dbReference type="NCBI Taxonomy" id="189291"/>
    <lineage>
        <taxon>Eukaryota</taxon>
        <taxon>Metazoa</taxon>
        <taxon>Ecdysozoa</taxon>
        <taxon>Nematoda</taxon>
        <taxon>Chromadorea</taxon>
        <taxon>Rhabditida</taxon>
        <taxon>Tylenchina</taxon>
        <taxon>Tylenchomorpha</taxon>
        <taxon>Tylenchoidea</taxon>
        <taxon>Meloidogynidae</taxon>
        <taxon>Meloidogyninae</taxon>
        <taxon>Meloidogyne</taxon>
    </lineage>
</organism>
<evidence type="ECO:0000313" key="2">
    <source>
        <dbReference type="EMBL" id="KAF7634317.1"/>
    </source>
</evidence>
<keyword evidence="1" id="KW-0732">Signal</keyword>
<sequence>MSKIIFFLTSTLFILIIFNEINYITGHCNFCTQYCCGNTCCRSDHCCGKKGPNPTCRPNDRTCCGDYGASCPPNQHCTSDGCWPNNEKKISEYANDTDANN</sequence>
<comment type="caution">
    <text evidence="2">The sequence shown here is derived from an EMBL/GenBank/DDBJ whole genome shotgun (WGS) entry which is preliminary data.</text>
</comment>
<feature type="chain" id="PRO_5035880509" evidence="1">
    <location>
        <begin position="27"/>
        <end position="101"/>
    </location>
</feature>